<dbReference type="InterPro" id="IPR036085">
    <property type="entry name" value="PAZ_dom_sf"/>
</dbReference>
<dbReference type="InterPro" id="IPR012337">
    <property type="entry name" value="RNaseH-like_sf"/>
</dbReference>
<reference evidence="5" key="1">
    <citation type="journal article" date="2013" name="Proc. Natl. Acad. Sci. U.S.A.">
        <title>Genome structure and metabolic features in the red seaweed Chondrus crispus shed light on evolution of the Archaeplastida.</title>
        <authorList>
            <person name="Collen J."/>
            <person name="Porcel B."/>
            <person name="Carre W."/>
            <person name="Ball S.G."/>
            <person name="Chaparro C."/>
            <person name="Tonon T."/>
            <person name="Barbeyron T."/>
            <person name="Michel G."/>
            <person name="Noel B."/>
            <person name="Valentin K."/>
            <person name="Elias M."/>
            <person name="Artiguenave F."/>
            <person name="Arun A."/>
            <person name="Aury J.M."/>
            <person name="Barbosa-Neto J.F."/>
            <person name="Bothwell J.H."/>
            <person name="Bouget F.Y."/>
            <person name="Brillet L."/>
            <person name="Cabello-Hurtado F."/>
            <person name="Capella-Gutierrez S."/>
            <person name="Charrier B."/>
            <person name="Cladiere L."/>
            <person name="Cock J.M."/>
            <person name="Coelho S.M."/>
            <person name="Colleoni C."/>
            <person name="Czjzek M."/>
            <person name="Da Silva C."/>
            <person name="Delage L."/>
            <person name="Denoeud F."/>
            <person name="Deschamps P."/>
            <person name="Dittami S.M."/>
            <person name="Gabaldon T."/>
            <person name="Gachon C.M."/>
            <person name="Groisillier A."/>
            <person name="Herve C."/>
            <person name="Jabbari K."/>
            <person name="Katinka M."/>
            <person name="Kloareg B."/>
            <person name="Kowalczyk N."/>
            <person name="Labadie K."/>
            <person name="Leblanc C."/>
            <person name="Lopez P.J."/>
            <person name="McLachlan D.H."/>
            <person name="Meslet-Cladiere L."/>
            <person name="Moustafa A."/>
            <person name="Nehr Z."/>
            <person name="Nyvall Collen P."/>
            <person name="Panaud O."/>
            <person name="Partensky F."/>
            <person name="Poulain J."/>
            <person name="Rensing S.A."/>
            <person name="Rousvoal S."/>
            <person name="Samson G."/>
            <person name="Symeonidi A."/>
            <person name="Weissenbach J."/>
            <person name="Zambounis A."/>
            <person name="Wincker P."/>
            <person name="Boyen C."/>
        </authorList>
    </citation>
    <scope>NUCLEOTIDE SEQUENCE [LARGE SCALE GENOMIC DNA]</scope>
    <source>
        <strain evidence="5">cv. Stackhouse</strain>
    </source>
</reference>
<gene>
    <name evidence="4" type="ORF">CHC_T00008375001</name>
</gene>
<dbReference type="PANTHER" id="PTHR22891">
    <property type="entry name" value="EUKARYOTIC TRANSLATION INITIATION FACTOR 2C"/>
    <property type="match status" value="1"/>
</dbReference>
<dbReference type="STRING" id="2769.R7QNI5"/>
<dbReference type="Gene3D" id="3.40.50.2300">
    <property type="match status" value="1"/>
</dbReference>
<dbReference type="CDD" id="cd02846">
    <property type="entry name" value="PAZ_argonaute_like"/>
    <property type="match status" value="1"/>
</dbReference>
<dbReference type="SMART" id="SM01163">
    <property type="entry name" value="DUF1785"/>
    <property type="match status" value="1"/>
</dbReference>
<dbReference type="RefSeq" id="XP_005718850.1">
    <property type="nucleotide sequence ID" value="XM_005718793.1"/>
</dbReference>
<dbReference type="OrthoDB" id="10252740at2759"/>
<evidence type="ECO:0000313" key="4">
    <source>
        <dbReference type="EMBL" id="CDF38945.1"/>
    </source>
</evidence>
<dbReference type="GO" id="GO:0003743">
    <property type="term" value="F:translation initiation factor activity"/>
    <property type="evidence" value="ECO:0007669"/>
    <property type="project" value="UniProtKB-KW"/>
</dbReference>
<dbReference type="Pfam" id="PF16486">
    <property type="entry name" value="ArgoN"/>
    <property type="match status" value="1"/>
</dbReference>
<sequence length="916" mass="102117">MSGYGSYQPPGGGGPGSGRYSSDRPDPRSGQAAPPPQPRPTIAEVARELERVGAAARNGRYGKEGRQVQLNVNCYPTDLSDLPDLVRHYDIVFEAIEEDQKPLPVGIATKLIRDIEANYAHDFRNSKIAHDGRKNAYLNVDPGWSTKTFQAEREGTKYNVKFNMANMVPTKDLVKYINKEDPKCPHEAVALLDTVLRTSPLRNFVYTGKAFGIPPDLDTVSSMRLGDGCEAWVCYYQAFRPHDTGMFLAFDVTYSAFYISQTVYDFAAEILGTPTDRGDTDAMQPAFTTKLTTDQTRRLENAIRGLKIIQNYQPVQEQKPLTVKRITPEAASELAFEDPNSSRRVSIADHFADMGQALNYPYLPCLDIQSGKTGHTYIPLEKATFMTGQRRQKQMNQEMKERMANIGARSPSARLAQIASVLDDVNKQTQEYLQAFGVKVNIDRLAVPARIMDPPLVQLGKNVTIDVRQNPNNEFHWTMKNNTFYQTGEPLVSWGVLVIANDIVKYEVQRFIASVRHVCEQVGMKTEAPEIGWSHTPILQKGMMELHGRINSNPKYGGKKCQIIMVIKNDTATRDYNQIKNVGDTYLGIPTQCVVMANAKSPKELYCLNLVLKINAKLNGVNHRIPGDNFSALGKSFMVIGASVSHASGLESKGDSPSVSAVVGSLDKRCGRQVGTFRVQDAKAEGIQDFGAMVREVVHNFASREEFLPDNILIYRNGVADGQFAKVLSDELGPIRDELNKLGPTLKMGPYNPKISFIVMQRGHHVRFEPIDDSLRDLSGNCLPGTVVDSQVAHPTNFDFYLFSHNGIKGTSRPMRYTVLMDDINFTPDEIQGLTYRLCYLFARSTRSVSIVPPVYYADLLAVRGRAYLSARNPSRFEVRPDQPQMPLAQDSPLPTEYATGIPKLHENLAGTLYYV</sequence>
<keyword evidence="4" id="KW-0396">Initiation factor</keyword>
<dbReference type="Gramene" id="CDF38945">
    <property type="protein sequence ID" value="CDF38945"/>
    <property type="gene ID" value="CHC_T00008375001"/>
</dbReference>
<accession>R7QNI5</accession>
<dbReference type="SUPFAM" id="SSF101690">
    <property type="entry name" value="PAZ domain"/>
    <property type="match status" value="1"/>
</dbReference>
<evidence type="ECO:0000313" key="5">
    <source>
        <dbReference type="Proteomes" id="UP000012073"/>
    </source>
</evidence>
<keyword evidence="5" id="KW-1185">Reference proteome</keyword>
<feature type="domain" description="Piwi" evidence="3">
    <location>
        <begin position="562"/>
        <end position="870"/>
    </location>
</feature>
<dbReference type="EMBL" id="HG001977">
    <property type="protein sequence ID" value="CDF38945.1"/>
    <property type="molecule type" value="Genomic_DNA"/>
</dbReference>
<dbReference type="InterPro" id="IPR014811">
    <property type="entry name" value="ArgoL1"/>
</dbReference>
<feature type="domain" description="PAZ" evidence="2">
    <location>
        <begin position="262"/>
        <end position="387"/>
    </location>
</feature>
<dbReference type="InterPro" id="IPR003100">
    <property type="entry name" value="PAZ_dom"/>
</dbReference>
<dbReference type="Pfam" id="PF08699">
    <property type="entry name" value="ArgoL1"/>
    <property type="match status" value="1"/>
</dbReference>
<dbReference type="AlphaFoldDB" id="R7QNI5"/>
<dbReference type="GO" id="GO:0003723">
    <property type="term" value="F:RNA binding"/>
    <property type="evidence" value="ECO:0007669"/>
    <property type="project" value="InterPro"/>
</dbReference>
<dbReference type="KEGG" id="ccp:CHC_T00008375001"/>
<feature type="region of interest" description="Disordered" evidence="1">
    <location>
        <begin position="1"/>
        <end position="40"/>
    </location>
</feature>
<protein>
    <submittedName>
        <fullName evidence="4">Protein argonaute 2 (Translation initiation factor eIF2C 2)</fullName>
    </submittedName>
</protein>
<dbReference type="Gene3D" id="2.170.260.10">
    <property type="entry name" value="paz domain"/>
    <property type="match status" value="1"/>
</dbReference>
<dbReference type="Proteomes" id="UP000012073">
    <property type="component" value="Unassembled WGS sequence"/>
</dbReference>
<dbReference type="SUPFAM" id="SSF53098">
    <property type="entry name" value="Ribonuclease H-like"/>
    <property type="match status" value="1"/>
</dbReference>
<dbReference type="Gene3D" id="3.30.420.10">
    <property type="entry name" value="Ribonuclease H-like superfamily/Ribonuclease H"/>
    <property type="match status" value="1"/>
</dbReference>
<dbReference type="PROSITE" id="PS50822">
    <property type="entry name" value="PIWI"/>
    <property type="match status" value="1"/>
</dbReference>
<name>R7QNI5_CHOCR</name>
<dbReference type="InterPro" id="IPR032474">
    <property type="entry name" value="Argonaute_N"/>
</dbReference>
<dbReference type="GeneID" id="17326571"/>
<keyword evidence="4" id="KW-0648">Protein biosynthesis</keyword>
<evidence type="ECO:0000256" key="1">
    <source>
        <dbReference type="SAM" id="MobiDB-lite"/>
    </source>
</evidence>
<organism evidence="4 5">
    <name type="scientific">Chondrus crispus</name>
    <name type="common">Carrageen Irish moss</name>
    <name type="synonym">Polymorpha crispa</name>
    <dbReference type="NCBI Taxonomy" id="2769"/>
    <lineage>
        <taxon>Eukaryota</taxon>
        <taxon>Rhodophyta</taxon>
        <taxon>Florideophyceae</taxon>
        <taxon>Rhodymeniophycidae</taxon>
        <taxon>Gigartinales</taxon>
        <taxon>Gigartinaceae</taxon>
        <taxon>Chondrus</taxon>
    </lineage>
</organism>
<evidence type="ECO:0000259" key="2">
    <source>
        <dbReference type="PROSITE" id="PS50821"/>
    </source>
</evidence>
<dbReference type="Pfam" id="PF02171">
    <property type="entry name" value="Piwi"/>
    <property type="match status" value="1"/>
</dbReference>
<dbReference type="SMART" id="SM00950">
    <property type="entry name" value="Piwi"/>
    <property type="match status" value="1"/>
</dbReference>
<dbReference type="InterPro" id="IPR003165">
    <property type="entry name" value="Piwi"/>
</dbReference>
<evidence type="ECO:0000259" key="3">
    <source>
        <dbReference type="PROSITE" id="PS50822"/>
    </source>
</evidence>
<proteinExistence type="predicted"/>
<dbReference type="Pfam" id="PF02170">
    <property type="entry name" value="PAZ"/>
    <property type="match status" value="1"/>
</dbReference>
<dbReference type="PROSITE" id="PS50821">
    <property type="entry name" value="PAZ"/>
    <property type="match status" value="1"/>
</dbReference>
<dbReference type="InterPro" id="IPR036397">
    <property type="entry name" value="RNaseH_sf"/>
</dbReference>
<dbReference type="SMR" id="R7QNI5"/>